<proteinExistence type="predicted"/>
<accession>A0ABV6A728</accession>
<evidence type="ECO:0000313" key="2">
    <source>
        <dbReference type="Proteomes" id="UP001589693"/>
    </source>
</evidence>
<keyword evidence="2" id="KW-1185">Reference proteome</keyword>
<protein>
    <recommendedName>
        <fullName evidence="3">Agmatinase</fullName>
    </recommendedName>
</protein>
<dbReference type="EMBL" id="JBHLZU010000023">
    <property type="protein sequence ID" value="MFB9907726.1"/>
    <property type="molecule type" value="Genomic_DNA"/>
</dbReference>
<evidence type="ECO:0000313" key="1">
    <source>
        <dbReference type="EMBL" id="MFB9907726.1"/>
    </source>
</evidence>
<gene>
    <name evidence="1" type="ORF">ACFFQA_27645</name>
</gene>
<dbReference type="Proteomes" id="UP001589693">
    <property type="component" value="Unassembled WGS sequence"/>
</dbReference>
<reference evidence="1 2" key="1">
    <citation type="submission" date="2024-09" db="EMBL/GenBank/DDBJ databases">
        <authorList>
            <person name="Sun Q."/>
            <person name="Mori K."/>
        </authorList>
    </citation>
    <scope>NUCLEOTIDE SEQUENCE [LARGE SCALE GENOMIC DNA]</scope>
    <source>
        <strain evidence="1 2">TBRC 7907</strain>
    </source>
</reference>
<name>A0ABV6A728_9PSEU</name>
<comment type="caution">
    <text evidence="1">The sequence shown here is derived from an EMBL/GenBank/DDBJ whole genome shotgun (WGS) entry which is preliminary data.</text>
</comment>
<organism evidence="1 2">
    <name type="scientific">Allokutzneria oryzae</name>
    <dbReference type="NCBI Taxonomy" id="1378989"/>
    <lineage>
        <taxon>Bacteria</taxon>
        <taxon>Bacillati</taxon>
        <taxon>Actinomycetota</taxon>
        <taxon>Actinomycetes</taxon>
        <taxon>Pseudonocardiales</taxon>
        <taxon>Pseudonocardiaceae</taxon>
        <taxon>Allokutzneria</taxon>
    </lineage>
</organism>
<dbReference type="RefSeq" id="WP_377858397.1">
    <property type="nucleotide sequence ID" value="NZ_JBHLZU010000023.1"/>
</dbReference>
<evidence type="ECO:0008006" key="3">
    <source>
        <dbReference type="Google" id="ProtNLM"/>
    </source>
</evidence>
<sequence length="79" mass="8845">MARGPDRRADRGAGTVCNQDAFSPRFDEVVLLGVPLDVMLDRDTNPFGRTAQERDRIITDTTEVEPLLRKSATVEIDTR</sequence>